<gene>
    <name evidence="2" type="ORF">SHERM_02162</name>
</gene>
<feature type="region of interest" description="Disordered" evidence="1">
    <location>
        <begin position="97"/>
        <end position="118"/>
    </location>
</feature>
<comment type="caution">
    <text evidence="2">The sequence shown here is derived from an EMBL/GenBank/DDBJ whole genome shotgun (WGS) entry which is preliminary data.</text>
</comment>
<accession>A0A9N7NFT9</accession>
<evidence type="ECO:0000313" key="3">
    <source>
        <dbReference type="Proteomes" id="UP001153555"/>
    </source>
</evidence>
<dbReference type="Proteomes" id="UP001153555">
    <property type="component" value="Unassembled WGS sequence"/>
</dbReference>
<feature type="non-terminal residue" evidence="2">
    <location>
        <position position="118"/>
    </location>
</feature>
<name>A0A9N7NFT9_STRHE</name>
<proteinExistence type="predicted"/>
<protein>
    <submittedName>
        <fullName evidence="2">Uncharacterized protein</fullName>
    </submittedName>
</protein>
<organism evidence="2 3">
    <name type="scientific">Striga hermonthica</name>
    <name type="common">Purple witchweed</name>
    <name type="synonym">Buchnera hermonthica</name>
    <dbReference type="NCBI Taxonomy" id="68872"/>
    <lineage>
        <taxon>Eukaryota</taxon>
        <taxon>Viridiplantae</taxon>
        <taxon>Streptophyta</taxon>
        <taxon>Embryophyta</taxon>
        <taxon>Tracheophyta</taxon>
        <taxon>Spermatophyta</taxon>
        <taxon>Magnoliopsida</taxon>
        <taxon>eudicotyledons</taxon>
        <taxon>Gunneridae</taxon>
        <taxon>Pentapetalae</taxon>
        <taxon>asterids</taxon>
        <taxon>lamiids</taxon>
        <taxon>Lamiales</taxon>
        <taxon>Orobanchaceae</taxon>
        <taxon>Buchnereae</taxon>
        <taxon>Striga</taxon>
    </lineage>
</organism>
<reference evidence="2" key="1">
    <citation type="submission" date="2019-12" db="EMBL/GenBank/DDBJ databases">
        <authorList>
            <person name="Scholes J."/>
        </authorList>
    </citation>
    <scope>NUCLEOTIDE SEQUENCE</scope>
</reference>
<sequence length="118" mass="12243">PLPTSSPLVRPARPARPSPAAPRVPPVSDVRSSITQPRAPAVPRVPPTSSICSSAVYPLAPCSLRLPNANASQSTLVTRSSIASLCVAYSVQPRTSWTDAHHSPIGRSPSPSLSPPVP</sequence>
<evidence type="ECO:0000313" key="2">
    <source>
        <dbReference type="EMBL" id="CAA0829957.1"/>
    </source>
</evidence>
<evidence type="ECO:0000256" key="1">
    <source>
        <dbReference type="SAM" id="MobiDB-lite"/>
    </source>
</evidence>
<feature type="region of interest" description="Disordered" evidence="1">
    <location>
        <begin position="1"/>
        <end position="48"/>
    </location>
</feature>
<dbReference type="AlphaFoldDB" id="A0A9N7NFT9"/>
<feature type="compositionally biased region" description="Pro residues" evidence="1">
    <location>
        <begin position="14"/>
        <end position="25"/>
    </location>
</feature>
<feature type="compositionally biased region" description="Low complexity" evidence="1">
    <location>
        <begin position="1"/>
        <end position="12"/>
    </location>
</feature>
<keyword evidence="3" id="KW-1185">Reference proteome</keyword>
<dbReference type="EMBL" id="CACSLK010027792">
    <property type="protein sequence ID" value="CAA0829957.1"/>
    <property type="molecule type" value="Genomic_DNA"/>
</dbReference>
<feature type="non-terminal residue" evidence="2">
    <location>
        <position position="1"/>
    </location>
</feature>
<feature type="compositionally biased region" description="Low complexity" evidence="1">
    <location>
        <begin position="26"/>
        <end position="42"/>
    </location>
</feature>